<dbReference type="InterPro" id="IPR000403">
    <property type="entry name" value="PI3/4_kinase_cat_dom"/>
</dbReference>
<gene>
    <name evidence="2" type="ORF">DFR68_12629</name>
</gene>
<dbReference type="OrthoDB" id="4535520at2"/>
<keyword evidence="2" id="KW-0808">Transferase</keyword>
<dbReference type="GO" id="GO:0016301">
    <property type="term" value="F:kinase activity"/>
    <property type="evidence" value="ECO:0007669"/>
    <property type="project" value="UniProtKB-KW"/>
</dbReference>
<organism evidence="2 3">
    <name type="scientific">Nocardia mexicana</name>
    <dbReference type="NCBI Taxonomy" id="279262"/>
    <lineage>
        <taxon>Bacteria</taxon>
        <taxon>Bacillati</taxon>
        <taxon>Actinomycetota</taxon>
        <taxon>Actinomycetes</taxon>
        <taxon>Mycobacteriales</taxon>
        <taxon>Nocardiaceae</taxon>
        <taxon>Nocardia</taxon>
    </lineage>
</organism>
<feature type="domain" description="PI3K/PI4K catalytic" evidence="1">
    <location>
        <begin position="188"/>
        <end position="302"/>
    </location>
</feature>
<evidence type="ECO:0000259" key="1">
    <source>
        <dbReference type="Pfam" id="PF00454"/>
    </source>
</evidence>
<keyword evidence="2" id="KW-0418">Kinase</keyword>
<keyword evidence="3" id="KW-1185">Reference proteome</keyword>
<reference evidence="2 3" key="1">
    <citation type="submission" date="2018-07" db="EMBL/GenBank/DDBJ databases">
        <title>Genomic Encyclopedia of Type Strains, Phase IV (KMG-IV): sequencing the most valuable type-strain genomes for metagenomic binning, comparative biology and taxonomic classification.</title>
        <authorList>
            <person name="Goeker M."/>
        </authorList>
    </citation>
    <scope>NUCLEOTIDE SEQUENCE [LARGE SCALE GENOMIC DNA]</scope>
    <source>
        <strain evidence="2 3">DSM 44952</strain>
    </source>
</reference>
<dbReference type="Proteomes" id="UP000255355">
    <property type="component" value="Unassembled WGS sequence"/>
</dbReference>
<dbReference type="EMBL" id="QQAZ01000026">
    <property type="protein sequence ID" value="RDI42491.1"/>
    <property type="molecule type" value="Genomic_DNA"/>
</dbReference>
<dbReference type="Pfam" id="PF00454">
    <property type="entry name" value="PI3_PI4_kinase"/>
    <property type="match status" value="1"/>
</dbReference>
<evidence type="ECO:0000313" key="2">
    <source>
        <dbReference type="EMBL" id="RDI42491.1"/>
    </source>
</evidence>
<comment type="caution">
    <text evidence="2">The sequence shown here is derived from an EMBL/GenBank/DDBJ whole genome shotgun (WGS) entry which is preliminary data.</text>
</comment>
<dbReference type="AlphaFoldDB" id="A0A370GFP5"/>
<proteinExistence type="predicted"/>
<sequence length="348" mass="38738">MPADHELPVRLDSGDWLGRHRVKVDIAWLFREANERVATALDGAGHILERPYRATTTTIRRGHDQRVDVETEGTGRLNALSEGNLSRRSELTGYQPTPAELRVRNHSGGEEVHDWLPDGDDPTNQVHLIRVDENESYIYKPISGEKLGRRWGIPPVPGEAAKREVAASRLNELLGFRLVPPTSLIDGPHGPGSLQRFIPNTSDAKVVSDYPELQQHQMAVLDFILGNSDRVFTNWRTTPEGDLVAFDHELVLPESPVPLFGDLQASFSSYFLRSPGDEKVPLHEDVMQAVSSVDPNQIRLAFEDLGLSDNAIQGALDRLDFVRSEGMVPSHPFVGRLPRIRGITPVVE</sequence>
<evidence type="ECO:0000313" key="3">
    <source>
        <dbReference type="Proteomes" id="UP000255355"/>
    </source>
</evidence>
<name>A0A370GFP5_9NOCA</name>
<dbReference type="RefSeq" id="WP_147289171.1">
    <property type="nucleotide sequence ID" value="NZ_QQAZ01000026.1"/>
</dbReference>
<protein>
    <submittedName>
        <fullName evidence="2">Phosphatidylinositol 3-/4-kinase</fullName>
    </submittedName>
</protein>
<accession>A0A370GFP5</accession>
<dbReference type="STRING" id="1210089.GCA_001613165_07213"/>